<name>A0A255GEI6_9ACTN</name>
<dbReference type="Proteomes" id="UP000215896">
    <property type="component" value="Unassembled WGS sequence"/>
</dbReference>
<dbReference type="EMBL" id="NMVO01000012">
    <property type="protein sequence ID" value="OYO14268.1"/>
    <property type="molecule type" value="Genomic_DNA"/>
</dbReference>
<dbReference type="OrthoDB" id="582586at2"/>
<dbReference type="Gene3D" id="3.10.450.50">
    <property type="match status" value="1"/>
</dbReference>
<keyword evidence="4" id="KW-1185">Reference proteome</keyword>
<dbReference type="InterPro" id="IPR027843">
    <property type="entry name" value="DUF4440"/>
</dbReference>
<gene>
    <name evidence="3" type="ORF">CGZ94_06465</name>
</gene>
<dbReference type="InterPro" id="IPR032710">
    <property type="entry name" value="NTF2-like_dom_sf"/>
</dbReference>
<accession>A0A4R6LWV0</accession>
<evidence type="ECO:0000259" key="2">
    <source>
        <dbReference type="Pfam" id="PF14534"/>
    </source>
</evidence>
<dbReference type="AlphaFoldDB" id="A0A255GEI6"/>
<proteinExistence type="predicted"/>
<evidence type="ECO:0000313" key="4">
    <source>
        <dbReference type="Proteomes" id="UP000215896"/>
    </source>
</evidence>
<dbReference type="RefSeq" id="WP_094357094.1">
    <property type="nucleotide sequence ID" value="NZ_NMVK01000010.1"/>
</dbReference>
<feature type="region of interest" description="Disordered" evidence="1">
    <location>
        <begin position="133"/>
        <end position="157"/>
    </location>
</feature>
<sequence>MTTTPTDETLRHVLSELGRAWNAGDARAYADLFTPTASYVTFDGRLLAGREQIEQVHRFLFTGPLRGSTMVTGDDAIESVPTRTDDLAVIVSTGAVQLADQPVADDRDSIQTLVLTRVEQGWRIAAFQNTRLSAPGTPSAAASHARPSTPGPGSDSR</sequence>
<feature type="domain" description="DUF4440" evidence="2">
    <location>
        <begin position="11"/>
        <end position="124"/>
    </location>
</feature>
<dbReference type="Pfam" id="PF14534">
    <property type="entry name" value="DUF4440"/>
    <property type="match status" value="1"/>
</dbReference>
<dbReference type="NCBIfam" id="TIGR02246">
    <property type="entry name" value="SgcJ/EcaC family oxidoreductase"/>
    <property type="match status" value="1"/>
</dbReference>
<dbReference type="InterPro" id="IPR011944">
    <property type="entry name" value="Steroid_delta5-4_isomerase"/>
</dbReference>
<organism evidence="3 4">
    <name type="scientific">Enemella evansiae</name>
    <dbReference type="NCBI Taxonomy" id="2016499"/>
    <lineage>
        <taxon>Bacteria</taxon>
        <taxon>Bacillati</taxon>
        <taxon>Actinomycetota</taxon>
        <taxon>Actinomycetes</taxon>
        <taxon>Propionibacteriales</taxon>
        <taxon>Propionibacteriaceae</taxon>
        <taxon>Enemella</taxon>
    </lineage>
</organism>
<protein>
    <submittedName>
        <fullName evidence="3">DUF4440 domain-containing protein</fullName>
    </submittedName>
</protein>
<evidence type="ECO:0000256" key="1">
    <source>
        <dbReference type="SAM" id="MobiDB-lite"/>
    </source>
</evidence>
<comment type="caution">
    <text evidence="3">The sequence shown here is derived from an EMBL/GenBank/DDBJ whole genome shotgun (WGS) entry which is preliminary data.</text>
</comment>
<accession>A0A255GEI6</accession>
<dbReference type="SUPFAM" id="SSF54427">
    <property type="entry name" value="NTF2-like"/>
    <property type="match status" value="1"/>
</dbReference>
<evidence type="ECO:0000313" key="3">
    <source>
        <dbReference type="EMBL" id="OYO14268.1"/>
    </source>
</evidence>
<reference evidence="3 4" key="1">
    <citation type="submission" date="2017-07" db="EMBL/GenBank/DDBJ databases">
        <title>Draft whole genome sequences of clinical Proprionibacteriaceae strains.</title>
        <authorList>
            <person name="Bernier A.-M."/>
            <person name="Bernard K."/>
            <person name="Domingo M.-C."/>
        </authorList>
    </citation>
    <scope>NUCLEOTIDE SEQUENCE [LARGE SCALE GENOMIC DNA]</scope>
    <source>
        <strain evidence="3 4">NML 030167</strain>
    </source>
</reference>